<dbReference type="Pfam" id="PF00621">
    <property type="entry name" value="RhoGEF"/>
    <property type="match status" value="1"/>
</dbReference>
<gene>
    <name evidence="3" type="ORF">PHET_00289</name>
</gene>
<dbReference type="InterPro" id="IPR011993">
    <property type="entry name" value="PH-like_dom_sf"/>
</dbReference>
<evidence type="ECO:0000256" key="1">
    <source>
        <dbReference type="SAM" id="MobiDB-lite"/>
    </source>
</evidence>
<feature type="region of interest" description="Disordered" evidence="1">
    <location>
        <begin position="1143"/>
        <end position="1167"/>
    </location>
</feature>
<dbReference type="SUPFAM" id="SSF50729">
    <property type="entry name" value="PH domain-like"/>
    <property type="match status" value="1"/>
</dbReference>
<feature type="region of interest" description="Disordered" evidence="1">
    <location>
        <begin position="1276"/>
        <end position="1295"/>
    </location>
</feature>
<dbReference type="GO" id="GO:0005085">
    <property type="term" value="F:guanyl-nucleotide exchange factor activity"/>
    <property type="evidence" value="ECO:0007669"/>
    <property type="project" value="InterPro"/>
</dbReference>
<name>A0A8J4SVC3_9TREM</name>
<feature type="region of interest" description="Disordered" evidence="1">
    <location>
        <begin position="482"/>
        <end position="502"/>
    </location>
</feature>
<dbReference type="SMART" id="SM00325">
    <property type="entry name" value="RhoGEF"/>
    <property type="match status" value="1"/>
</dbReference>
<keyword evidence="4" id="KW-1185">Reference proteome</keyword>
<sequence length="1446" mass="159797">MAHGILKAVIPTMDEVKTNDQELPAKSINVVNNDEEIESEEEIITQSIPPTEIVDTVVTTTTNPDGSLKRTTRKTTRTLMTTTRVRRIKTKSPVANDVRNPDLDTETTDELPEVNCQPPTLYTVIGPREHSQDDQGESRITQATFTFLPPTTRTEVTYEEADRDVSEIDPEAVKHLRQFRSDSKAGETMDLQSNSTDSPDASEQSKARTKTTVRKTVTASAATATFVATGKPKNIPGSPSNLPESTIDTNNPEIIQPSTDAFSLMRKFGQPELNTDLGKSAVSSEHEVSQNVGGATTVTKRTTRVVNNLASKSLLIKVTSFKLEVTLITKTSLESLKKPFALWSKELRHDNTTSRIPEEQSAKVSGSSTIEPVDTEQLALMTLKESERLFSEAKILMPASQDEVDNAQGERIFTQPSSGLQSENNAVSEVRFHSRFANLPLYQGYGLIAQQLALCKQQQLQLQQESQNEPVESIGSISAFTSTTSTNTTTTTTTTVKSPEPSTTFTNAAEWFGQTNGEFGPGIELNLATNALVSLLDESTERFLKEAAKQWYRIGCTSFELPGKITQSNLGIPETKKSISWSEQLSGEKGDETVDSYLKESADRETLSDIGREGIPTDAEFAVDMDIPQNESVTQSVKQQPQQEEQLPANDSRPHLSRLGVSSTGAFRVAWSEMPEVVNCDALKRLTKHEIQLQEAMFEVITSEASYYQSLNVLVNHFYHAPEFGYTTPTSLHSPAPARSDVVSGSMSTTVSPNSTPNTIHVSGNTGTTQLPTQLSASLGGDSSVDNIADTSANNLGPTTQNTNNRRPLLKPLEKHHLFSNVLLVCLASEKFLQDLETRWVSQMPILSEVCDLIVKHAGGVNFEPYVTYLRNQAYQMETLRKLCQRESFRTTLEALHSNPISGKNSLSSFLALPMQRLTRLKLLVEVIRRLQDAVLRDATEPGIVNRPHRVPTDRERENVQLALCELSRLLASSETEKELMDQKARLLSLSTSLEFSDNVKSIAISDKRLIKEGELQEVALDGRIPMLQKLSLRKPNSFYFILFNDLLLVTKRKKNDRYLVLDYCDRADIQAEVQRIGSQAPKSSSNHGFTQRVFSTTESPQKLFSTKINTTTPSVIPPKGSRALRPKTTTEFSRLNITSLGSLQQSPNKATKQPERSSLARSGSSLSSYSVGATFEKFRTVNQFNSSQSISDQVRSEFIHLLFTTSHNESFTEFNLFPRDSEEFVGWCKALGISPVPVQRNLQQTDLMEEKSPESADRPTVSKVCRRLTIGGIHKRKDSSLNRETSPTNTHPSTLIASSQAKGHVWLQRARKVCSFRRASKPASPKRICTTNSSPCPQSPIRRSSNTQTNRKTLSAANLDLPMSVQQSLVKRLSDGAVTPRVTTFATCGRHVSSQCKLSDSAVSSYSQIQSAQLLSVTQPSLADSTSTQHTHHSLTVIPARNQTT</sequence>
<dbReference type="Proteomes" id="UP000748531">
    <property type="component" value="Unassembled WGS sequence"/>
</dbReference>
<evidence type="ECO:0000313" key="4">
    <source>
        <dbReference type="Proteomes" id="UP000748531"/>
    </source>
</evidence>
<feature type="compositionally biased region" description="Basic and acidic residues" evidence="1">
    <location>
        <begin position="178"/>
        <end position="187"/>
    </location>
</feature>
<feature type="compositionally biased region" description="Low complexity" evidence="1">
    <location>
        <begin position="746"/>
        <end position="758"/>
    </location>
</feature>
<organism evidence="3 4">
    <name type="scientific">Paragonimus heterotremus</name>
    <dbReference type="NCBI Taxonomy" id="100268"/>
    <lineage>
        <taxon>Eukaryota</taxon>
        <taxon>Metazoa</taxon>
        <taxon>Spiralia</taxon>
        <taxon>Lophotrochozoa</taxon>
        <taxon>Platyhelminthes</taxon>
        <taxon>Trematoda</taxon>
        <taxon>Digenea</taxon>
        <taxon>Plagiorchiida</taxon>
        <taxon>Troglotremata</taxon>
        <taxon>Troglotrematidae</taxon>
        <taxon>Paragonimus</taxon>
    </lineage>
</organism>
<feature type="compositionally biased region" description="Low complexity" evidence="1">
    <location>
        <begin position="639"/>
        <end position="648"/>
    </location>
</feature>
<reference evidence="3" key="1">
    <citation type="submission" date="2019-05" db="EMBL/GenBank/DDBJ databases">
        <title>Annotation for the trematode Paragonimus heterotremus.</title>
        <authorList>
            <person name="Choi Y.-J."/>
        </authorList>
    </citation>
    <scope>NUCLEOTIDE SEQUENCE</scope>
    <source>
        <strain evidence="3">LC</strain>
    </source>
</reference>
<feature type="region of interest" description="Disordered" evidence="1">
    <location>
        <begin position="178"/>
        <end position="216"/>
    </location>
</feature>
<feature type="compositionally biased region" description="Polar residues" evidence="1">
    <location>
        <begin position="1283"/>
        <end position="1295"/>
    </location>
</feature>
<feature type="region of interest" description="Disordered" evidence="1">
    <location>
        <begin position="1325"/>
        <end position="1350"/>
    </location>
</feature>
<accession>A0A8J4SVC3</accession>
<feature type="region of interest" description="Disordered" evidence="1">
    <location>
        <begin position="95"/>
        <end position="117"/>
    </location>
</feature>
<evidence type="ECO:0000313" key="3">
    <source>
        <dbReference type="EMBL" id="KAF5406200.1"/>
    </source>
</evidence>
<proteinExistence type="predicted"/>
<feature type="region of interest" description="Disordered" evidence="1">
    <location>
        <begin position="631"/>
        <end position="658"/>
    </location>
</feature>
<feature type="compositionally biased region" description="Polar residues" evidence="1">
    <location>
        <begin position="190"/>
        <end position="204"/>
    </location>
</feature>
<dbReference type="InterPro" id="IPR047271">
    <property type="entry name" value="Ephexin-like"/>
</dbReference>
<dbReference type="PANTHER" id="PTHR12845">
    <property type="entry name" value="GUANINE NUCLEOTIDE EXCHANGE FACTOR"/>
    <property type="match status" value="1"/>
</dbReference>
<dbReference type="SUPFAM" id="SSF48065">
    <property type="entry name" value="DBL homology domain (DH-domain)"/>
    <property type="match status" value="1"/>
</dbReference>
<evidence type="ECO:0000259" key="2">
    <source>
        <dbReference type="PROSITE" id="PS50010"/>
    </source>
</evidence>
<dbReference type="InterPro" id="IPR000219">
    <property type="entry name" value="DH_dom"/>
</dbReference>
<feature type="compositionally biased region" description="Polar residues" evidence="1">
    <location>
        <begin position="1330"/>
        <end position="1350"/>
    </location>
</feature>
<feature type="compositionally biased region" description="Polar residues" evidence="1">
    <location>
        <begin position="1143"/>
        <end position="1152"/>
    </location>
</feature>
<dbReference type="EMBL" id="LUCH01000069">
    <property type="protein sequence ID" value="KAF5406200.1"/>
    <property type="molecule type" value="Genomic_DNA"/>
</dbReference>
<feature type="region of interest" description="Disordered" evidence="1">
    <location>
        <begin position="1107"/>
        <end position="1129"/>
    </location>
</feature>
<dbReference type="PROSITE" id="PS50010">
    <property type="entry name" value="DH_2"/>
    <property type="match status" value="1"/>
</dbReference>
<dbReference type="InterPro" id="IPR035899">
    <property type="entry name" value="DBL_dom_sf"/>
</dbReference>
<feature type="domain" description="DH" evidence="2">
    <location>
        <begin position="692"/>
        <end position="977"/>
    </location>
</feature>
<comment type="caution">
    <text evidence="3">The sequence shown here is derived from an EMBL/GenBank/DDBJ whole genome shotgun (WGS) entry which is preliminary data.</text>
</comment>
<dbReference type="PANTHER" id="PTHR12845:SF5">
    <property type="entry name" value="EPHEXIN, ISOFORM D"/>
    <property type="match status" value="1"/>
</dbReference>
<feature type="compositionally biased region" description="Acidic residues" evidence="1">
    <location>
        <begin position="103"/>
        <end position="112"/>
    </location>
</feature>
<dbReference type="Gene3D" id="2.30.29.30">
    <property type="entry name" value="Pleckstrin-homology domain (PH domain)/Phosphotyrosine-binding domain (PTB)"/>
    <property type="match status" value="1"/>
</dbReference>
<dbReference type="OrthoDB" id="27593at2759"/>
<protein>
    <recommendedName>
        <fullName evidence="2">DH domain-containing protein</fullName>
    </recommendedName>
</protein>
<dbReference type="Gene3D" id="1.20.900.10">
    <property type="entry name" value="Dbl homology (DH) domain"/>
    <property type="match status" value="1"/>
</dbReference>
<feature type="compositionally biased region" description="Low complexity" evidence="1">
    <location>
        <begin position="1157"/>
        <end position="1167"/>
    </location>
</feature>
<feature type="region of interest" description="Disordered" evidence="1">
    <location>
        <begin position="737"/>
        <end position="758"/>
    </location>
</feature>